<dbReference type="NCBIfam" id="NF040941">
    <property type="entry name" value="GGGWT_bact"/>
    <property type="match status" value="2"/>
</dbReference>
<dbReference type="GO" id="GO:0005615">
    <property type="term" value="C:extracellular space"/>
    <property type="evidence" value="ECO:0007669"/>
    <property type="project" value="TreeGrafter"/>
</dbReference>
<evidence type="ECO:0000259" key="2">
    <source>
        <dbReference type="PROSITE" id="PS51406"/>
    </source>
</evidence>
<evidence type="ECO:0000313" key="4">
    <source>
        <dbReference type="Proteomes" id="UP001174909"/>
    </source>
</evidence>
<dbReference type="SUPFAM" id="SSF56496">
    <property type="entry name" value="Fibrinogen C-terminal domain-like"/>
    <property type="match status" value="2"/>
</dbReference>
<feature type="domain" description="Fibrinogen C-terminal" evidence="2">
    <location>
        <begin position="407"/>
        <end position="648"/>
    </location>
</feature>
<feature type="domain" description="Fibrinogen C-terminal" evidence="2">
    <location>
        <begin position="106"/>
        <end position="312"/>
    </location>
</feature>
<proteinExistence type="predicted"/>
<evidence type="ECO:0000256" key="1">
    <source>
        <dbReference type="SAM" id="SignalP"/>
    </source>
</evidence>
<dbReference type="AlphaFoldDB" id="A0AA35RZ38"/>
<dbReference type="Gene3D" id="4.10.530.10">
    <property type="entry name" value="Gamma-fibrinogen Carboxyl Terminal Fragment, domain 2"/>
    <property type="match status" value="1"/>
</dbReference>
<name>A0AA35RZ38_GEOBA</name>
<protein>
    <submittedName>
        <fullName evidence="3">Tenascin-N</fullName>
    </submittedName>
</protein>
<reference evidence="3" key="1">
    <citation type="submission" date="2023-03" db="EMBL/GenBank/DDBJ databases">
        <authorList>
            <person name="Steffen K."/>
            <person name="Cardenas P."/>
        </authorList>
    </citation>
    <scope>NUCLEOTIDE SEQUENCE</scope>
</reference>
<organism evidence="3 4">
    <name type="scientific">Geodia barretti</name>
    <name type="common">Barrett's horny sponge</name>
    <dbReference type="NCBI Taxonomy" id="519541"/>
    <lineage>
        <taxon>Eukaryota</taxon>
        <taxon>Metazoa</taxon>
        <taxon>Porifera</taxon>
        <taxon>Demospongiae</taxon>
        <taxon>Heteroscleromorpha</taxon>
        <taxon>Tetractinellida</taxon>
        <taxon>Astrophorina</taxon>
        <taxon>Geodiidae</taxon>
        <taxon>Geodia</taxon>
    </lineage>
</organism>
<dbReference type="EMBL" id="CASHTH010001828">
    <property type="protein sequence ID" value="CAI8020415.1"/>
    <property type="molecule type" value="Genomic_DNA"/>
</dbReference>
<comment type="caution">
    <text evidence="3">The sequence shown here is derived from an EMBL/GenBank/DDBJ whole genome shotgun (WGS) entry which is preliminary data.</text>
</comment>
<dbReference type="InterPro" id="IPR036056">
    <property type="entry name" value="Fibrinogen-like_C"/>
</dbReference>
<evidence type="ECO:0000313" key="3">
    <source>
        <dbReference type="EMBL" id="CAI8020415.1"/>
    </source>
</evidence>
<accession>A0AA35RZ38</accession>
<keyword evidence="4" id="KW-1185">Reference proteome</keyword>
<feature type="signal peptide" evidence="1">
    <location>
        <begin position="1"/>
        <end position="29"/>
    </location>
</feature>
<dbReference type="Gene3D" id="3.90.215.10">
    <property type="entry name" value="Gamma Fibrinogen, chain A, domain 1"/>
    <property type="match status" value="2"/>
</dbReference>
<dbReference type="PANTHER" id="PTHR19143:SF444">
    <property type="entry name" value="PROTEIN SCABROUS"/>
    <property type="match status" value="1"/>
</dbReference>
<dbReference type="Pfam" id="PF00147">
    <property type="entry name" value="Fibrinogen_C"/>
    <property type="match status" value="2"/>
</dbReference>
<dbReference type="InterPro" id="IPR002181">
    <property type="entry name" value="Fibrinogen_a/b/g_C_dom"/>
</dbReference>
<dbReference type="SMART" id="SM00186">
    <property type="entry name" value="FBG"/>
    <property type="match status" value="2"/>
</dbReference>
<dbReference type="InterPro" id="IPR050373">
    <property type="entry name" value="Fibrinogen_C-term_domain"/>
</dbReference>
<dbReference type="PANTHER" id="PTHR19143">
    <property type="entry name" value="FIBRINOGEN/TENASCIN/ANGIOPOEITIN"/>
    <property type="match status" value="1"/>
</dbReference>
<dbReference type="Proteomes" id="UP001174909">
    <property type="component" value="Unassembled WGS sequence"/>
</dbReference>
<keyword evidence="1" id="KW-0732">Signal</keyword>
<dbReference type="InterPro" id="IPR014716">
    <property type="entry name" value="Fibrinogen_a/b/g_C_1"/>
</dbReference>
<dbReference type="PROSITE" id="PS51406">
    <property type="entry name" value="FIBRINOGEN_C_2"/>
    <property type="match status" value="2"/>
</dbReference>
<sequence>MWIKLVLSFQGRALALLLAVISSFSAGEAHQYGPQRCENEPSVKISQLFSLRQLRMEKMEKVNTLNEDITEALVSINSTLEEVEEIDVALQSMFTPELEEINFSQACIIDIPRDCCEIKQMFPSAKSGLFAIRDPCSTGSDLYSTARLTVYCDMETDGGGWIVIQRRNASMGWVNFFRNWADYENGFGDLDGEFWIGLKNIHELTNQQRMALRLSVWNDTVHYVNWNYPFFRISDGHDRYALTRHIGSGSGEGSDTKAFLHEGNARYYFTTFDYYTGQYQSNCGFRRQSGWWYYDGLCGMPVNPNGLHQPSGLRETEGKVLVLLLAVISSVFIVGQAAKYSPPECDNESALKISELFALHHRRTSKLGRLSELWASLNSTLRELEETDAGIENLTTPELTELDLSQMCNTNIPRDCCQIKQMFPSAKSGLYAIRDPCLVGDKLFSSSRLIVYCDMETDGGGWIVIQRRNASMGWVNFARGWADYEKGFGDIDGEFWIGLKNIYELSNQQRVALRLSVWNDTENSTINWVYPFFNISGATDKYALTPSIGRGSGDGDYRLFTYEGNLHYYFTTYDYYHTTTNCGYKRQSGWWYYSGINGPCSADANLNGLHQPSGLRSTDKVRERLVWRTTVRGYTVFTHSEMKIRPQSCQL</sequence>
<gene>
    <name evidence="3" type="ORF">GBAR_LOCUS12219</name>
</gene>
<feature type="chain" id="PRO_5041244521" evidence="1">
    <location>
        <begin position="30"/>
        <end position="651"/>
    </location>
</feature>